<organism evidence="16 17">
    <name type="scientific">Coralloluteibacterium thermophilum</name>
    <dbReference type="NCBI Taxonomy" id="2707049"/>
    <lineage>
        <taxon>Bacteria</taxon>
        <taxon>Pseudomonadati</taxon>
        <taxon>Pseudomonadota</taxon>
        <taxon>Gammaproteobacteria</taxon>
        <taxon>Lysobacterales</taxon>
        <taxon>Lysobacteraceae</taxon>
        <taxon>Coralloluteibacterium</taxon>
    </lineage>
</organism>
<keyword evidence="4 12" id="KW-0436">Ligase</keyword>
<keyword evidence="17" id="KW-1185">Reference proteome</keyword>
<comment type="function">
    <text evidence="13">Cell wall formation. Catalyzes the addition of glutamate to the nucleotide precursor UDP-N-acetylmuramoyl-L-alanine (UMA).</text>
</comment>
<keyword evidence="11 12" id="KW-0961">Cell wall biogenesis/degradation</keyword>
<dbReference type="PANTHER" id="PTHR43692:SF1">
    <property type="entry name" value="UDP-N-ACETYLMURAMOYLALANINE--D-GLUTAMATE LIGASE"/>
    <property type="match status" value="1"/>
</dbReference>
<dbReference type="InterPro" id="IPR036565">
    <property type="entry name" value="Mur-like_cat_sf"/>
</dbReference>
<evidence type="ECO:0000313" key="17">
    <source>
        <dbReference type="Proteomes" id="UP001595892"/>
    </source>
</evidence>
<comment type="similarity">
    <text evidence="12">Belongs to the MurCDEF family. MurD2 subfamily.</text>
</comment>
<keyword evidence="5 12" id="KW-0132">Cell division</keyword>
<gene>
    <name evidence="16" type="primary">murD</name>
    <name evidence="12" type="synonym">murD2</name>
    <name evidence="16" type="ORF">ACFO3Q_06695</name>
</gene>
<evidence type="ECO:0000313" key="16">
    <source>
        <dbReference type="EMBL" id="MFC4727858.1"/>
    </source>
</evidence>
<evidence type="ECO:0000256" key="4">
    <source>
        <dbReference type="ARBA" id="ARBA00022598"/>
    </source>
</evidence>
<dbReference type="InterPro" id="IPR043687">
    <property type="entry name" value="MurD2"/>
</dbReference>
<dbReference type="InterPro" id="IPR013221">
    <property type="entry name" value="Mur_ligase_cen"/>
</dbReference>
<evidence type="ECO:0000256" key="12">
    <source>
        <dbReference type="HAMAP-Rule" id="MF_02208"/>
    </source>
</evidence>
<comment type="catalytic activity">
    <reaction evidence="12">
        <text>UDP-N-acetyl-alpha-D-muramoyl-L-alanine + L-glutamate + ATP = UDP-N-acetyl-alpha-D-muramoyl-L-alanyl-L-glutamate + ADP + phosphate + H(+)</text>
        <dbReference type="Rhea" id="RHEA:58816"/>
        <dbReference type="ChEBI" id="CHEBI:15378"/>
        <dbReference type="ChEBI" id="CHEBI:29985"/>
        <dbReference type="ChEBI" id="CHEBI:30616"/>
        <dbReference type="ChEBI" id="CHEBI:43474"/>
        <dbReference type="ChEBI" id="CHEBI:83898"/>
        <dbReference type="ChEBI" id="CHEBI:142725"/>
        <dbReference type="ChEBI" id="CHEBI:456216"/>
        <dbReference type="EC" id="6.3.2.53"/>
    </reaction>
</comment>
<evidence type="ECO:0000256" key="2">
    <source>
        <dbReference type="ARBA" id="ARBA00004752"/>
    </source>
</evidence>
<comment type="caution">
    <text evidence="16">The sequence shown here is derived from an EMBL/GenBank/DDBJ whole genome shotgun (WGS) entry which is preliminary data.</text>
</comment>
<evidence type="ECO:0000256" key="9">
    <source>
        <dbReference type="ARBA" id="ARBA00022984"/>
    </source>
</evidence>
<dbReference type="RefSeq" id="WP_377003868.1">
    <property type="nucleotide sequence ID" value="NZ_JBHSGG010000017.1"/>
</dbReference>
<dbReference type="Pfam" id="PF02875">
    <property type="entry name" value="Mur_ligase_C"/>
    <property type="match status" value="1"/>
</dbReference>
<dbReference type="Gene3D" id="3.40.50.720">
    <property type="entry name" value="NAD(P)-binding Rossmann-like Domain"/>
    <property type="match status" value="1"/>
</dbReference>
<keyword evidence="3 12" id="KW-0963">Cytoplasm</keyword>
<protein>
    <recommendedName>
        <fullName evidence="12">UDP-N-acetylmuramoyl-L-alanine--L-glutamate ligase</fullName>
        <ecNumber evidence="12">6.3.2.53</ecNumber>
    </recommendedName>
    <alternativeName>
        <fullName evidence="12">UDP-N-acetylmuramoyl-L-alanyl-L-glutamate synthetase</fullName>
        <shortName evidence="12">UDP-MurNAc-L-Ala-L-Glu synthetase</shortName>
    </alternativeName>
</protein>
<keyword evidence="6 12" id="KW-0547">Nucleotide-binding</keyword>
<dbReference type="HAMAP" id="MF_02208">
    <property type="entry name" value="MurD2_subfam"/>
    <property type="match status" value="1"/>
</dbReference>
<dbReference type="SUPFAM" id="SSF53244">
    <property type="entry name" value="MurD-like peptide ligases, peptide-binding domain"/>
    <property type="match status" value="1"/>
</dbReference>
<comment type="pathway">
    <text evidence="2 12 13">Cell wall biogenesis; peptidoglycan biosynthesis.</text>
</comment>
<evidence type="ECO:0000256" key="1">
    <source>
        <dbReference type="ARBA" id="ARBA00004496"/>
    </source>
</evidence>
<dbReference type="NCBIfam" id="TIGR01087">
    <property type="entry name" value="murD"/>
    <property type="match status" value="1"/>
</dbReference>
<dbReference type="PANTHER" id="PTHR43692">
    <property type="entry name" value="UDP-N-ACETYLMURAMOYLALANINE--D-GLUTAMATE LIGASE"/>
    <property type="match status" value="1"/>
</dbReference>
<keyword evidence="7 12" id="KW-0067">ATP-binding</keyword>
<evidence type="ECO:0000259" key="15">
    <source>
        <dbReference type="Pfam" id="PF08245"/>
    </source>
</evidence>
<dbReference type="HAMAP" id="MF_00639">
    <property type="entry name" value="MurD"/>
    <property type="match status" value="1"/>
</dbReference>
<accession>A0ABV9NM31</accession>
<comment type="subcellular location">
    <subcellularLocation>
        <location evidence="1 12 13">Cytoplasm</location>
    </subcellularLocation>
</comment>
<dbReference type="InterPro" id="IPR036615">
    <property type="entry name" value="Mur_ligase_C_dom_sf"/>
</dbReference>
<evidence type="ECO:0000256" key="8">
    <source>
        <dbReference type="ARBA" id="ARBA00022960"/>
    </source>
</evidence>
<dbReference type="Gene3D" id="3.90.190.20">
    <property type="entry name" value="Mur ligase, C-terminal domain"/>
    <property type="match status" value="1"/>
</dbReference>
<feature type="binding site" evidence="12">
    <location>
        <begin position="117"/>
        <end position="123"/>
    </location>
    <ligand>
        <name>ATP</name>
        <dbReference type="ChEBI" id="CHEBI:30616"/>
    </ligand>
</feature>
<proteinExistence type="inferred from homology"/>
<evidence type="ECO:0000256" key="10">
    <source>
        <dbReference type="ARBA" id="ARBA00023306"/>
    </source>
</evidence>
<name>A0ABV9NM31_9GAMM</name>
<dbReference type="InterPro" id="IPR004101">
    <property type="entry name" value="Mur_ligase_C"/>
</dbReference>
<dbReference type="GO" id="GO:0008764">
    <property type="term" value="F:UDP-N-acetylmuramoylalanine-D-glutamate ligase activity"/>
    <property type="evidence" value="ECO:0007669"/>
    <property type="project" value="UniProtKB-EC"/>
</dbReference>
<keyword evidence="8 12" id="KW-0133">Cell shape</keyword>
<evidence type="ECO:0000256" key="13">
    <source>
        <dbReference type="RuleBase" id="RU003664"/>
    </source>
</evidence>
<feature type="domain" description="Mur ligase C-terminal" evidence="14">
    <location>
        <begin position="311"/>
        <end position="428"/>
    </location>
</feature>
<keyword evidence="9 12" id="KW-0573">Peptidoglycan synthesis</keyword>
<reference evidence="17" key="1">
    <citation type="journal article" date="2019" name="Int. J. Syst. Evol. Microbiol.">
        <title>The Global Catalogue of Microorganisms (GCM) 10K type strain sequencing project: providing services to taxonomists for standard genome sequencing and annotation.</title>
        <authorList>
            <consortium name="The Broad Institute Genomics Platform"/>
            <consortium name="The Broad Institute Genome Sequencing Center for Infectious Disease"/>
            <person name="Wu L."/>
            <person name="Ma J."/>
        </authorList>
    </citation>
    <scope>NUCLEOTIDE SEQUENCE [LARGE SCALE GENOMIC DNA]</scope>
    <source>
        <strain evidence="17">CGMCC 1.13574</strain>
    </source>
</reference>
<evidence type="ECO:0000259" key="14">
    <source>
        <dbReference type="Pfam" id="PF02875"/>
    </source>
</evidence>
<dbReference type="Pfam" id="PF08245">
    <property type="entry name" value="Mur_ligase_M"/>
    <property type="match status" value="1"/>
</dbReference>
<dbReference type="Proteomes" id="UP001595892">
    <property type="component" value="Unassembled WGS sequence"/>
</dbReference>
<evidence type="ECO:0000256" key="5">
    <source>
        <dbReference type="ARBA" id="ARBA00022618"/>
    </source>
</evidence>
<evidence type="ECO:0000256" key="11">
    <source>
        <dbReference type="ARBA" id="ARBA00023316"/>
    </source>
</evidence>
<evidence type="ECO:0000256" key="3">
    <source>
        <dbReference type="ARBA" id="ARBA00022490"/>
    </source>
</evidence>
<keyword evidence="10 12" id="KW-0131">Cell cycle</keyword>
<dbReference type="SUPFAM" id="SSF53623">
    <property type="entry name" value="MurD-like peptide ligases, catalytic domain"/>
    <property type="match status" value="1"/>
</dbReference>
<feature type="domain" description="Mur ligase central" evidence="15">
    <location>
        <begin position="115"/>
        <end position="289"/>
    </location>
</feature>
<dbReference type="EMBL" id="JBHSGG010000017">
    <property type="protein sequence ID" value="MFC4727858.1"/>
    <property type="molecule type" value="Genomic_DNA"/>
</dbReference>
<evidence type="ECO:0000256" key="6">
    <source>
        <dbReference type="ARBA" id="ARBA00022741"/>
    </source>
</evidence>
<evidence type="ECO:0000256" key="7">
    <source>
        <dbReference type="ARBA" id="ARBA00022840"/>
    </source>
</evidence>
<dbReference type="Gene3D" id="3.40.1190.10">
    <property type="entry name" value="Mur-like, catalytic domain"/>
    <property type="match status" value="1"/>
</dbReference>
<comment type="function">
    <text evidence="12">Cell wall formation. Catalyzes the addition of L-glutamate to the nucleotide precursor UDP-N-acetylmuramoyl-L-alanine.</text>
</comment>
<dbReference type="EC" id="6.3.2.53" evidence="12"/>
<sequence length="466" mass="48757">MRLSQLEGRSVAVWGWGREGRATAALLRARLPAQPLTVLCAAAEVAQVEALGDAGLHPRSDVDAAVLASFEVVVKSPGISPYRPEVEGAAAHGTRFVGASALWFAEHAGARTVCVTGTKGKSTTTALIAHLLRASGLRTALAGNIGLPLVELMDVAPPPDAWAIELSSYQTRDAFAGHDTRVGIAVVLNLYPEHLDWHGGEARYIADKLALLREGRPAVAVLNAADPHLAALDATTLGGARVAWFGREDGWHVREGAVWRGVRRAFDLARLHAPGAHNGGNLCAALAAVEAMGLDAVALAAAAEGFRPLPHRLQPLGRRDGIDYVDDSISTTPHASIAALRCFAGRRTAILVGGHDRGLDWTPFAEHVAAQPPEAIVTLGRNGPRIHALLASAVDPERCRLVQAQDMRSAVGAAQAALRGEGLVLLSPGAPSFDAYRDYAARGRDFAACAGFDVAALDAIPGLGVA</sequence>
<dbReference type="InterPro" id="IPR005762">
    <property type="entry name" value="MurD"/>
</dbReference>
<comment type="catalytic activity">
    <reaction evidence="13">
        <text>UDP-N-acetyl-alpha-D-muramoyl-L-alanine + D-glutamate + ATP = UDP-N-acetyl-alpha-D-muramoyl-L-alanyl-D-glutamate + ADP + phosphate + H(+)</text>
        <dbReference type="Rhea" id="RHEA:16429"/>
        <dbReference type="ChEBI" id="CHEBI:15378"/>
        <dbReference type="ChEBI" id="CHEBI:29986"/>
        <dbReference type="ChEBI" id="CHEBI:30616"/>
        <dbReference type="ChEBI" id="CHEBI:43474"/>
        <dbReference type="ChEBI" id="CHEBI:83898"/>
        <dbReference type="ChEBI" id="CHEBI:83900"/>
        <dbReference type="ChEBI" id="CHEBI:456216"/>
        <dbReference type="EC" id="6.3.2.9"/>
    </reaction>
</comment>